<evidence type="ECO:0000313" key="7">
    <source>
        <dbReference type="Proteomes" id="UP000483432"/>
    </source>
</evidence>
<feature type="transmembrane region" description="Helical" evidence="4">
    <location>
        <begin position="12"/>
        <end position="31"/>
    </location>
</feature>
<dbReference type="PANTHER" id="PTHR13847">
    <property type="entry name" value="SARCOSINE DEHYDROGENASE-RELATED"/>
    <property type="match status" value="1"/>
</dbReference>
<keyword evidence="3 6" id="KW-0560">Oxidoreductase</keyword>
<organism evidence="6 7">
    <name type="scientific">Sulfuriferula multivorans</name>
    <dbReference type="NCBI Taxonomy" id="1559896"/>
    <lineage>
        <taxon>Bacteria</taxon>
        <taxon>Pseudomonadati</taxon>
        <taxon>Pseudomonadota</taxon>
        <taxon>Betaproteobacteria</taxon>
        <taxon>Nitrosomonadales</taxon>
        <taxon>Sulfuricellaceae</taxon>
        <taxon>Sulfuriferula</taxon>
    </lineage>
</organism>
<keyword evidence="4" id="KW-0812">Transmembrane</keyword>
<evidence type="ECO:0000256" key="1">
    <source>
        <dbReference type="ARBA" id="ARBA00004948"/>
    </source>
</evidence>
<dbReference type="GO" id="GO:0005737">
    <property type="term" value="C:cytoplasm"/>
    <property type="evidence" value="ECO:0007669"/>
    <property type="project" value="TreeGrafter"/>
</dbReference>
<dbReference type="PANTHER" id="PTHR13847:SF289">
    <property type="entry name" value="GLYCINE OXIDASE"/>
    <property type="match status" value="1"/>
</dbReference>
<dbReference type="Proteomes" id="UP000483432">
    <property type="component" value="Unassembled WGS sequence"/>
</dbReference>
<sequence>MHKPDDSGSKPSIIVLGAGISGLSVALALLGRGYGVKLLERGEVGAESSWAGGGIVSPLLPWDYTEPVSRLALRSMAAYADWVAEIEARSGQMAEYWRCGMHVLEPNDPDAALAWCKARGLAAQHGPMNTNELVLPDIAQVRNPRLVAALREAVVRLGGVIHTHCAAKAVITQTGGIVAVDTAQGMFSADQFVLATGAWAGLALPDLAGAPNIRPIRGQMLLFKLEPGALDTILFRNGLYLIPRRDGHILVGSTLEDAGFDKSTDVSTRQRLHAEAAELLPVLASVQPIQHWAGLRPGSPDNIPIIDRHPDFRNVFVNTGHYRYGVTMAPASAELLVDLMEDRTPALDPTPYSWNAASMRTWTGTV</sequence>
<gene>
    <name evidence="6" type="primary">thiO</name>
    <name evidence="6" type="ORF">GZ085_09950</name>
</gene>
<dbReference type="Gene3D" id="3.50.50.60">
    <property type="entry name" value="FAD/NAD(P)-binding domain"/>
    <property type="match status" value="1"/>
</dbReference>
<evidence type="ECO:0000256" key="3">
    <source>
        <dbReference type="ARBA" id="ARBA00023002"/>
    </source>
</evidence>
<name>A0A7C9JXN1_9PROT</name>
<dbReference type="EC" id="1.4.3.19" evidence="6"/>
<feature type="domain" description="FAD dependent oxidoreductase" evidence="5">
    <location>
        <begin position="13"/>
        <end position="339"/>
    </location>
</feature>
<dbReference type="NCBIfam" id="TIGR02352">
    <property type="entry name" value="thiamin_ThiO"/>
    <property type="match status" value="1"/>
</dbReference>
<dbReference type="EMBL" id="JAAFGW010000147">
    <property type="protein sequence ID" value="NDP48693.1"/>
    <property type="molecule type" value="Genomic_DNA"/>
</dbReference>
<dbReference type="AlphaFoldDB" id="A0A7C9JXN1"/>
<evidence type="ECO:0000256" key="2">
    <source>
        <dbReference type="ARBA" id="ARBA00022977"/>
    </source>
</evidence>
<dbReference type="GO" id="GO:0009228">
    <property type="term" value="P:thiamine biosynthetic process"/>
    <property type="evidence" value="ECO:0007669"/>
    <property type="project" value="UniProtKB-KW"/>
</dbReference>
<reference evidence="6 7" key="1">
    <citation type="submission" date="2019-09" db="EMBL/GenBank/DDBJ databases">
        <title>H2 Metabolism Revealed by Metagenomic Analysis in Subglacial Sediment of East Antarctica.</title>
        <authorList>
            <person name="Yang Z."/>
            <person name="Zhang Y."/>
            <person name="Lv Y."/>
            <person name="Yan W."/>
            <person name="Xiao X."/>
            <person name="Sun B."/>
            <person name="Ma H."/>
        </authorList>
    </citation>
    <scope>NUCLEOTIDE SEQUENCE [LARGE SCALE GENOMIC DNA]</scope>
    <source>
        <strain evidence="6">Bin2_2</strain>
    </source>
</reference>
<accession>A0A7C9JXN1</accession>
<protein>
    <submittedName>
        <fullName evidence="6">Glycine oxidase ThiO</fullName>
        <ecNumber evidence="6">1.4.3.19</ecNumber>
    </submittedName>
</protein>
<dbReference type="GO" id="GO:0043799">
    <property type="term" value="F:glycine oxidase activity"/>
    <property type="evidence" value="ECO:0007669"/>
    <property type="project" value="UniProtKB-EC"/>
</dbReference>
<comment type="caution">
    <text evidence="6">The sequence shown here is derived from an EMBL/GenBank/DDBJ whole genome shotgun (WGS) entry which is preliminary data.</text>
</comment>
<dbReference type="GO" id="GO:0050660">
    <property type="term" value="F:flavin adenine dinucleotide binding"/>
    <property type="evidence" value="ECO:0007669"/>
    <property type="project" value="InterPro"/>
</dbReference>
<keyword evidence="4" id="KW-1133">Transmembrane helix</keyword>
<evidence type="ECO:0000259" key="5">
    <source>
        <dbReference type="Pfam" id="PF01266"/>
    </source>
</evidence>
<dbReference type="UniPathway" id="UPA00060"/>
<proteinExistence type="predicted"/>
<comment type="pathway">
    <text evidence="1">Cofactor biosynthesis; thiamine diphosphate biosynthesis.</text>
</comment>
<keyword evidence="2" id="KW-0784">Thiamine biosynthesis</keyword>
<dbReference type="InterPro" id="IPR036188">
    <property type="entry name" value="FAD/NAD-bd_sf"/>
</dbReference>
<dbReference type="SUPFAM" id="SSF51905">
    <property type="entry name" value="FAD/NAD(P)-binding domain"/>
    <property type="match status" value="1"/>
</dbReference>
<dbReference type="InterPro" id="IPR012727">
    <property type="entry name" value="Gly_oxidase_ThiO"/>
</dbReference>
<dbReference type="Pfam" id="PF01266">
    <property type="entry name" value="DAO"/>
    <property type="match status" value="1"/>
</dbReference>
<dbReference type="InterPro" id="IPR006076">
    <property type="entry name" value="FAD-dep_OxRdtase"/>
</dbReference>
<keyword evidence="4" id="KW-0472">Membrane</keyword>
<evidence type="ECO:0000313" key="6">
    <source>
        <dbReference type="EMBL" id="NDP48693.1"/>
    </source>
</evidence>
<dbReference type="SUPFAM" id="SSF54373">
    <property type="entry name" value="FAD-linked reductases, C-terminal domain"/>
    <property type="match status" value="1"/>
</dbReference>
<dbReference type="Gene3D" id="3.30.9.10">
    <property type="entry name" value="D-Amino Acid Oxidase, subunit A, domain 2"/>
    <property type="match status" value="1"/>
</dbReference>
<evidence type="ECO:0000256" key="4">
    <source>
        <dbReference type="SAM" id="Phobius"/>
    </source>
</evidence>
<dbReference type="GO" id="GO:0009229">
    <property type="term" value="P:thiamine diphosphate biosynthetic process"/>
    <property type="evidence" value="ECO:0007669"/>
    <property type="project" value="UniProtKB-UniPathway"/>
</dbReference>